<evidence type="ECO:0000313" key="9">
    <source>
        <dbReference type="Proteomes" id="UP000627205"/>
    </source>
</evidence>
<keyword evidence="5 7" id="KW-1133">Transmembrane helix</keyword>
<dbReference type="InterPro" id="IPR018383">
    <property type="entry name" value="UPF0324_pro"/>
</dbReference>
<feature type="transmembrane region" description="Helical" evidence="7">
    <location>
        <begin position="50"/>
        <end position="72"/>
    </location>
</feature>
<protein>
    <submittedName>
        <fullName evidence="8">UPF0324 membrane protein</fullName>
    </submittedName>
</protein>
<keyword evidence="4 7" id="KW-0812">Transmembrane</keyword>
<dbReference type="PANTHER" id="PTHR30106:SF2">
    <property type="entry name" value="UPF0324 INNER MEMBRANE PROTEIN YEIH"/>
    <property type="match status" value="1"/>
</dbReference>
<comment type="subcellular location">
    <subcellularLocation>
        <location evidence="1">Cell membrane</location>
        <topology evidence="1">Multi-pass membrane protein</topology>
    </subcellularLocation>
</comment>
<dbReference type="AlphaFoldDB" id="A0A8J3AXF3"/>
<dbReference type="InterPro" id="IPR004630">
    <property type="entry name" value="UPF0324_YeiH-like"/>
</dbReference>
<evidence type="ECO:0000256" key="6">
    <source>
        <dbReference type="ARBA" id="ARBA00023136"/>
    </source>
</evidence>
<evidence type="ECO:0000256" key="7">
    <source>
        <dbReference type="SAM" id="Phobius"/>
    </source>
</evidence>
<feature type="transmembrane region" description="Helical" evidence="7">
    <location>
        <begin position="238"/>
        <end position="259"/>
    </location>
</feature>
<dbReference type="PANTHER" id="PTHR30106">
    <property type="entry name" value="INNER MEMBRANE PROTEIN YEIH-RELATED"/>
    <property type="match status" value="1"/>
</dbReference>
<keyword evidence="3" id="KW-1003">Cell membrane</keyword>
<feature type="transmembrane region" description="Helical" evidence="7">
    <location>
        <begin position="344"/>
        <end position="366"/>
    </location>
</feature>
<evidence type="ECO:0000256" key="2">
    <source>
        <dbReference type="ARBA" id="ARBA00007977"/>
    </source>
</evidence>
<organism evidence="8 9">
    <name type="scientific">Oxalicibacterium solurbis</name>
    <dbReference type="NCBI Taxonomy" id="69280"/>
    <lineage>
        <taxon>Bacteria</taxon>
        <taxon>Pseudomonadati</taxon>
        <taxon>Pseudomonadota</taxon>
        <taxon>Betaproteobacteria</taxon>
        <taxon>Burkholderiales</taxon>
        <taxon>Oxalobacteraceae</taxon>
        <taxon>Oxalicibacterium</taxon>
    </lineage>
</organism>
<feature type="transmembrane region" description="Helical" evidence="7">
    <location>
        <begin position="170"/>
        <end position="191"/>
    </location>
</feature>
<keyword evidence="6 7" id="KW-0472">Membrane</keyword>
<evidence type="ECO:0000256" key="5">
    <source>
        <dbReference type="ARBA" id="ARBA00022989"/>
    </source>
</evidence>
<feature type="transmembrane region" description="Helical" evidence="7">
    <location>
        <begin position="109"/>
        <end position="129"/>
    </location>
</feature>
<feature type="transmembrane region" description="Helical" evidence="7">
    <location>
        <begin position="20"/>
        <end position="38"/>
    </location>
</feature>
<keyword evidence="9" id="KW-1185">Reference proteome</keyword>
<comment type="caution">
    <text evidence="8">The sequence shown here is derived from an EMBL/GenBank/DDBJ whole genome shotgun (WGS) entry which is preliminary data.</text>
</comment>
<evidence type="ECO:0000313" key="8">
    <source>
        <dbReference type="EMBL" id="GGI54980.1"/>
    </source>
</evidence>
<dbReference type="GO" id="GO:0005886">
    <property type="term" value="C:plasma membrane"/>
    <property type="evidence" value="ECO:0007669"/>
    <property type="project" value="UniProtKB-SubCell"/>
</dbReference>
<dbReference type="EMBL" id="BMDP01000003">
    <property type="protein sequence ID" value="GGI54980.1"/>
    <property type="molecule type" value="Genomic_DNA"/>
</dbReference>
<dbReference type="Proteomes" id="UP000627205">
    <property type="component" value="Unassembled WGS sequence"/>
</dbReference>
<comment type="similarity">
    <text evidence="2">Belongs to the UPF0324 family.</text>
</comment>
<accession>A0A8J3AXF3</accession>
<dbReference type="RefSeq" id="WP_188421606.1">
    <property type="nucleotide sequence ID" value="NZ_BMDP01000003.1"/>
</dbReference>
<evidence type="ECO:0000256" key="1">
    <source>
        <dbReference type="ARBA" id="ARBA00004651"/>
    </source>
</evidence>
<sequence length="371" mass="39070">MHTSRPTLARSVATPRLLRLLRWLPGLALSAAIALAAIRLGELPWLQTHGLSPLIVAILFGIVLGNTIYPYIGTQCGPGIAVAKQTLLRAGIVVYGFRLTFHDVGHVGTAGIVIDALVLTSTFALSLFVGRRMLGLDRDTSTLIGAGSAICGAAAVMATEPIVKARAEKVTVAVSTVVVFGTLAIALYPLLYQWNLAWHLLPVDASGFGIYIGSTVHEVAQVLAAARTISPQAADSAVIAKLVRVMMLAPFLLALSLWMRRDSSGAQQSNAHHPSHRDGKAARVTIPWFAFAFLAVVGLNTAAPLSPALRADAIDIDTWLLTMSMAALGLTTHLSAIRRAGIKPLILAALLFGWLIAGGALINRLVTAVAG</sequence>
<name>A0A8J3AXF3_9BURK</name>
<proteinExistence type="inferred from homology"/>
<dbReference type="NCBIfam" id="TIGR00698">
    <property type="entry name" value="YeiH family putative sulfate export transporter"/>
    <property type="match status" value="1"/>
</dbReference>
<feature type="transmembrane region" description="Helical" evidence="7">
    <location>
        <begin position="280"/>
        <end position="299"/>
    </location>
</feature>
<reference evidence="8" key="2">
    <citation type="submission" date="2020-09" db="EMBL/GenBank/DDBJ databases">
        <authorList>
            <person name="Sun Q."/>
            <person name="Sedlacek I."/>
        </authorList>
    </citation>
    <scope>NUCLEOTIDE SEQUENCE</scope>
    <source>
        <strain evidence="8">CCM 7664</strain>
    </source>
</reference>
<feature type="transmembrane region" description="Helical" evidence="7">
    <location>
        <begin position="319"/>
        <end position="337"/>
    </location>
</feature>
<evidence type="ECO:0000256" key="4">
    <source>
        <dbReference type="ARBA" id="ARBA00022692"/>
    </source>
</evidence>
<dbReference type="Pfam" id="PF03601">
    <property type="entry name" value="Cons_hypoth698"/>
    <property type="match status" value="1"/>
</dbReference>
<reference evidence="8" key="1">
    <citation type="journal article" date="2014" name="Int. J. Syst. Evol. Microbiol.">
        <title>Complete genome sequence of Corynebacterium casei LMG S-19264T (=DSM 44701T), isolated from a smear-ripened cheese.</title>
        <authorList>
            <consortium name="US DOE Joint Genome Institute (JGI-PGF)"/>
            <person name="Walter F."/>
            <person name="Albersmeier A."/>
            <person name="Kalinowski J."/>
            <person name="Ruckert C."/>
        </authorList>
    </citation>
    <scope>NUCLEOTIDE SEQUENCE</scope>
    <source>
        <strain evidence="8">CCM 7664</strain>
    </source>
</reference>
<evidence type="ECO:0000256" key="3">
    <source>
        <dbReference type="ARBA" id="ARBA00022475"/>
    </source>
</evidence>
<gene>
    <name evidence="8" type="ORF">GCM10011430_21540</name>
</gene>
<feature type="transmembrane region" description="Helical" evidence="7">
    <location>
        <begin position="141"/>
        <end position="158"/>
    </location>
</feature>